<dbReference type="Pfam" id="PF01418">
    <property type="entry name" value="HTH_6"/>
    <property type="match status" value="1"/>
</dbReference>
<protein>
    <submittedName>
        <fullName evidence="2">MurR/RpiR family transcriptional regulator</fullName>
    </submittedName>
</protein>
<evidence type="ECO:0000313" key="3">
    <source>
        <dbReference type="Proteomes" id="UP000260680"/>
    </source>
</evidence>
<dbReference type="PROSITE" id="PS51071">
    <property type="entry name" value="HTH_RPIR"/>
    <property type="match status" value="1"/>
</dbReference>
<comment type="caution">
    <text evidence="2">The sequence shown here is derived from an EMBL/GenBank/DDBJ whole genome shotgun (WGS) entry which is preliminary data.</text>
</comment>
<dbReference type="InterPro" id="IPR035472">
    <property type="entry name" value="RpiR-like_SIS"/>
</dbReference>
<dbReference type="RefSeq" id="WP_117415224.1">
    <property type="nucleotide sequence ID" value="NZ_QOHO01000005.1"/>
</dbReference>
<feature type="domain" description="HTH rpiR-type" evidence="1">
    <location>
        <begin position="1"/>
        <end position="76"/>
    </location>
</feature>
<accession>A0A3E2NIC2</accession>
<dbReference type="InterPro" id="IPR047640">
    <property type="entry name" value="RpiR-like"/>
</dbReference>
<dbReference type="GO" id="GO:1901135">
    <property type="term" value="P:carbohydrate derivative metabolic process"/>
    <property type="evidence" value="ECO:0007669"/>
    <property type="project" value="InterPro"/>
</dbReference>
<dbReference type="SUPFAM" id="SSF46689">
    <property type="entry name" value="Homeodomain-like"/>
    <property type="match status" value="1"/>
</dbReference>
<name>A0A3E2NIC2_9FIRM</name>
<gene>
    <name evidence="2" type="ORF">DS742_01240</name>
</gene>
<dbReference type="PANTHER" id="PTHR30514">
    <property type="entry name" value="GLUCOKINASE"/>
    <property type="match status" value="1"/>
</dbReference>
<dbReference type="SUPFAM" id="SSF53697">
    <property type="entry name" value="SIS domain"/>
    <property type="match status" value="1"/>
</dbReference>
<dbReference type="PANTHER" id="PTHR30514:SF10">
    <property type="entry name" value="MURR_RPIR FAMILY TRANSCRIPTIONAL REGULATOR"/>
    <property type="match status" value="1"/>
</dbReference>
<sequence length="283" mass="32485">MLLENTIKLCETLTPVENDIVKYILANKSLVVEMTIQQLSINISVSKSAVHRLCRKLGLKGFNELKVKLAQDLADIEKGQEVIDVNYPFEQHDSPKMIASKLMKLYETTVRDTFDYIDAVELEKISTLLYNAEVIDIYTHAHNLNPAENFLDKMLTIGRVVNCPSSFYKQRMTVLAATKTHVAMVLSYSGKASFIFPILKQLYVRKIPVVFIGKAGSNLYPNYVTHHLPISDKENLQDRISQFSSHIALQYMLDVLFGCIYNKDRKRNIRYLHESISFMDDRI</sequence>
<dbReference type="GO" id="GO:0097367">
    <property type="term" value="F:carbohydrate derivative binding"/>
    <property type="evidence" value="ECO:0007669"/>
    <property type="project" value="InterPro"/>
</dbReference>
<dbReference type="Gene3D" id="1.10.10.10">
    <property type="entry name" value="Winged helix-like DNA-binding domain superfamily/Winged helix DNA-binding domain"/>
    <property type="match status" value="1"/>
</dbReference>
<dbReference type="Proteomes" id="UP000260680">
    <property type="component" value="Unassembled WGS sequence"/>
</dbReference>
<evidence type="ECO:0000259" key="1">
    <source>
        <dbReference type="PROSITE" id="PS51071"/>
    </source>
</evidence>
<organism evidence="2 3">
    <name type="scientific">Lacrimispora amygdalina</name>
    <dbReference type="NCBI Taxonomy" id="253257"/>
    <lineage>
        <taxon>Bacteria</taxon>
        <taxon>Bacillati</taxon>
        <taxon>Bacillota</taxon>
        <taxon>Clostridia</taxon>
        <taxon>Lachnospirales</taxon>
        <taxon>Lachnospiraceae</taxon>
        <taxon>Lacrimispora</taxon>
    </lineage>
</organism>
<proteinExistence type="predicted"/>
<dbReference type="AlphaFoldDB" id="A0A3E2NIC2"/>
<dbReference type="OrthoDB" id="63027at2"/>
<dbReference type="GO" id="GO:0003677">
    <property type="term" value="F:DNA binding"/>
    <property type="evidence" value="ECO:0007669"/>
    <property type="project" value="InterPro"/>
</dbReference>
<dbReference type="EMBL" id="QOHO01000005">
    <property type="protein sequence ID" value="RFZ80752.1"/>
    <property type="molecule type" value="Genomic_DNA"/>
</dbReference>
<dbReference type="InterPro" id="IPR000281">
    <property type="entry name" value="HTH_RpiR"/>
</dbReference>
<dbReference type="InterPro" id="IPR036388">
    <property type="entry name" value="WH-like_DNA-bd_sf"/>
</dbReference>
<dbReference type="Gene3D" id="3.40.50.10490">
    <property type="entry name" value="Glucose-6-phosphate isomerase like protein, domain 1"/>
    <property type="match status" value="1"/>
</dbReference>
<dbReference type="GO" id="GO:0003700">
    <property type="term" value="F:DNA-binding transcription factor activity"/>
    <property type="evidence" value="ECO:0007669"/>
    <property type="project" value="InterPro"/>
</dbReference>
<reference evidence="2 3" key="1">
    <citation type="submission" date="2018-07" db="EMBL/GenBank/DDBJ databases">
        <title>New species, Clostridium PI-S10-A1B.</title>
        <authorList>
            <person name="Krishna G."/>
            <person name="Summeta K."/>
            <person name="Shikha S."/>
            <person name="Prabhu P.B."/>
            <person name="Suresh K."/>
        </authorList>
    </citation>
    <scope>NUCLEOTIDE SEQUENCE [LARGE SCALE GENOMIC DNA]</scope>
    <source>
        <strain evidence="2 3">PI-S10-A1B</strain>
    </source>
</reference>
<dbReference type="CDD" id="cd05013">
    <property type="entry name" value="SIS_RpiR"/>
    <property type="match status" value="1"/>
</dbReference>
<dbReference type="InterPro" id="IPR046348">
    <property type="entry name" value="SIS_dom_sf"/>
</dbReference>
<dbReference type="InterPro" id="IPR009057">
    <property type="entry name" value="Homeodomain-like_sf"/>
</dbReference>
<evidence type="ECO:0000313" key="2">
    <source>
        <dbReference type="EMBL" id="RFZ80752.1"/>
    </source>
</evidence>